<accession>A0AA95NFW1</accession>
<feature type="transmembrane region" description="Helical" evidence="1">
    <location>
        <begin position="29"/>
        <end position="49"/>
    </location>
</feature>
<feature type="transmembrane region" description="Helical" evidence="1">
    <location>
        <begin position="88"/>
        <end position="110"/>
    </location>
</feature>
<feature type="transmembrane region" description="Helical" evidence="1">
    <location>
        <begin position="55"/>
        <end position="76"/>
    </location>
</feature>
<dbReference type="EMBL" id="CP116346">
    <property type="protein sequence ID" value="WIT13494.1"/>
    <property type="molecule type" value="Genomic_DNA"/>
</dbReference>
<dbReference type="KEGG" id="pais:PFX98_07730"/>
<feature type="transmembrane region" description="Helical" evidence="1">
    <location>
        <begin position="147"/>
        <end position="167"/>
    </location>
</feature>
<keyword evidence="1" id="KW-1133">Transmembrane helix</keyword>
<sequence length="347" mass="38093">MTMTDSPLEPVSMDRVKDLVSDLRDAKPAIYLIDLLLSAGVGWALFAYAVMGAGWVGRLLAFAGAALLLFRALAFIHEIFHQQAMTGFRLLWHALAGVPLLIPFLLYLPIHQAHHNAKTYGTPQDGEYEQFLGRCREMSTKLYALNVALPLALLLRFALLTPLSLVFPKVRQEVIPNFVHMALRMPYRAPDIKESARPEAMRVEFFCAAFGWGLIALALTGHGALLSWWATLVIAIATLNTVRALCATHLYVEQAGGRGARGQMLDSLNIDNAGLLTQLLCPVGLRFHALHHVAPYLPYHALAEAHRRLMAALPPGSEYHWVSVPSLGAGMRRLSEATEGIGPGGEH</sequence>
<name>A0AA95NFW1_9BURK</name>
<dbReference type="Pfam" id="PF00487">
    <property type="entry name" value="FA_desaturase"/>
    <property type="match status" value="1"/>
</dbReference>
<organism evidence="3 4">
    <name type="scientific">Paucibacter sediminis</name>
    <dbReference type="NCBI Taxonomy" id="3019553"/>
    <lineage>
        <taxon>Bacteria</taxon>
        <taxon>Pseudomonadati</taxon>
        <taxon>Pseudomonadota</taxon>
        <taxon>Betaproteobacteria</taxon>
        <taxon>Burkholderiales</taxon>
        <taxon>Sphaerotilaceae</taxon>
        <taxon>Roseateles</taxon>
    </lineage>
</organism>
<protein>
    <submittedName>
        <fullName evidence="3">Fatty acid desaturase</fullName>
    </submittedName>
</protein>
<keyword evidence="4" id="KW-1185">Reference proteome</keyword>
<keyword evidence="1" id="KW-0472">Membrane</keyword>
<evidence type="ECO:0000313" key="4">
    <source>
        <dbReference type="Proteomes" id="UP001177769"/>
    </source>
</evidence>
<evidence type="ECO:0000256" key="1">
    <source>
        <dbReference type="SAM" id="Phobius"/>
    </source>
</evidence>
<feature type="domain" description="Fatty acid desaturase" evidence="2">
    <location>
        <begin position="54"/>
        <end position="321"/>
    </location>
</feature>
<evidence type="ECO:0000259" key="2">
    <source>
        <dbReference type="Pfam" id="PF00487"/>
    </source>
</evidence>
<gene>
    <name evidence="3" type="ORF">PFX98_07730</name>
</gene>
<dbReference type="GO" id="GO:0006629">
    <property type="term" value="P:lipid metabolic process"/>
    <property type="evidence" value="ECO:0007669"/>
    <property type="project" value="InterPro"/>
</dbReference>
<evidence type="ECO:0000313" key="3">
    <source>
        <dbReference type="EMBL" id="WIT13494.1"/>
    </source>
</evidence>
<proteinExistence type="predicted"/>
<feature type="transmembrane region" description="Helical" evidence="1">
    <location>
        <begin position="203"/>
        <end position="222"/>
    </location>
</feature>
<dbReference type="Proteomes" id="UP001177769">
    <property type="component" value="Chromosome"/>
</dbReference>
<dbReference type="InterPro" id="IPR005804">
    <property type="entry name" value="FA_desaturase_dom"/>
</dbReference>
<keyword evidence="1" id="KW-0812">Transmembrane</keyword>
<reference evidence="3" key="1">
    <citation type="submission" date="2023-01" db="EMBL/GenBank/DDBJ databases">
        <title>Whole genome sequence of Paucibacter sp. S2-9 isolated from pond sediment.</title>
        <authorList>
            <person name="Jung J.Y."/>
        </authorList>
    </citation>
    <scope>NUCLEOTIDE SEQUENCE</scope>
    <source>
        <strain evidence="3">S2-9</strain>
    </source>
</reference>
<dbReference type="AlphaFoldDB" id="A0AA95NFW1"/>
<dbReference type="RefSeq" id="WP_285234609.1">
    <property type="nucleotide sequence ID" value="NZ_CP116346.1"/>
</dbReference>